<dbReference type="PANTHER" id="PTHR33053">
    <property type="entry name" value="PROTEIN, PUTATIVE-RELATED"/>
    <property type="match status" value="1"/>
</dbReference>
<evidence type="ECO:0008006" key="4">
    <source>
        <dbReference type="Google" id="ProtNLM"/>
    </source>
</evidence>
<feature type="compositionally biased region" description="Basic and acidic residues" evidence="1">
    <location>
        <begin position="1"/>
        <end position="10"/>
    </location>
</feature>
<dbReference type="AlphaFoldDB" id="A0A7M5U1H6"/>
<evidence type="ECO:0000313" key="2">
    <source>
        <dbReference type="EnsemblMetazoa" id="CLYHEMP004853.1"/>
    </source>
</evidence>
<feature type="region of interest" description="Disordered" evidence="1">
    <location>
        <begin position="1"/>
        <end position="42"/>
    </location>
</feature>
<name>A0A7M5U1H6_9CNID</name>
<sequence>MEEEFLKTSDDEISSNMDQSDNDYDQIDQNINNVSGNESDISILDEDEAASSADCQSSSEDEMNFAFNDYPPFSEQLRKWAVKNDCRRGGVTELLKILHLNGHDDLPKDSRTLLKTPREVAVEEKCGGSYIYLGIKRGISRCLEDNPNYNSPTIKLIVNADGIPLFKSTALDLWPILGMFVYPRPFVISLFTGQGKPDSPEEFLEDFLNEYRDLKENGFFTEDNRHFSVVLWCMTCDAPARQFLKCIKGHGGYFACERCTIKGQRVENRTVFLSTDEPRRTDRSFDNFEYEGDHQHFPSPLIGSGIKCVEDFALDYMHLVCLGVMKRLLQYLKEGPRTCRLSQGQLTRISQLLQNYRGKMPSEFARQPRGLDHLSRFKATEFRSFLLYYGCVVLRDILPQPAYKHFLSLVTALRILLDENDDHRNHHLNFAKELLEFFSDNASIYYTETFTVYNVHSLIHLPDDARRFNVCLDKVSCFPFENHLQILKKLIRNATNPLVSTVKRIAEIESAGKKSSYKCILTKVSKIPRDSWFLLENEDVVCVKEIQSSTSFLCKVYKKNELTDYFVHPPCQSSTVGIFFLSNVKMNNNKDERHTINKTSMKRKIVCLAVETGNVLISLLNDVKFDEGLGAYF</sequence>
<evidence type="ECO:0000256" key="1">
    <source>
        <dbReference type="SAM" id="MobiDB-lite"/>
    </source>
</evidence>
<protein>
    <recommendedName>
        <fullName evidence="4">Transposase domain-containing protein</fullName>
    </recommendedName>
</protein>
<organism evidence="2 3">
    <name type="scientific">Clytia hemisphaerica</name>
    <dbReference type="NCBI Taxonomy" id="252671"/>
    <lineage>
        <taxon>Eukaryota</taxon>
        <taxon>Metazoa</taxon>
        <taxon>Cnidaria</taxon>
        <taxon>Hydrozoa</taxon>
        <taxon>Hydroidolina</taxon>
        <taxon>Leptothecata</taxon>
        <taxon>Obeliida</taxon>
        <taxon>Clytiidae</taxon>
        <taxon>Clytia</taxon>
    </lineage>
</organism>
<proteinExistence type="predicted"/>
<dbReference type="EnsemblMetazoa" id="CLYHEMT004853.1">
    <property type="protein sequence ID" value="CLYHEMP004853.1"/>
    <property type="gene ID" value="CLYHEMG004853"/>
</dbReference>
<accession>A0A7M5U1H6</accession>
<dbReference type="PANTHER" id="PTHR33053:SF26">
    <property type="entry name" value="TRANSPOSASE DOMAIN-CONTAINING PROTEIN"/>
    <property type="match status" value="1"/>
</dbReference>
<reference evidence="2" key="1">
    <citation type="submission" date="2021-01" db="UniProtKB">
        <authorList>
            <consortium name="EnsemblMetazoa"/>
        </authorList>
    </citation>
    <scope>IDENTIFICATION</scope>
</reference>
<evidence type="ECO:0000313" key="3">
    <source>
        <dbReference type="Proteomes" id="UP000594262"/>
    </source>
</evidence>
<dbReference type="Proteomes" id="UP000594262">
    <property type="component" value="Unplaced"/>
</dbReference>
<dbReference type="OrthoDB" id="10036512at2759"/>
<keyword evidence="3" id="KW-1185">Reference proteome</keyword>